<accession>A0A9P0SLS1</accession>
<comment type="caution">
    <text evidence="1">The sequence shown here is derived from an EMBL/GenBank/DDBJ whole genome shotgun (WGS) entry which is preliminary data.</text>
</comment>
<evidence type="ECO:0000313" key="1">
    <source>
        <dbReference type="EMBL" id="CAH3894235.1"/>
    </source>
</evidence>
<gene>
    <name evidence="1" type="ORF">PIBRA_LOCUS804</name>
</gene>
<proteinExistence type="predicted"/>
<organism evidence="1 2">
    <name type="scientific">Pieris brassicae</name>
    <name type="common">White butterfly</name>
    <name type="synonym">Large white butterfly</name>
    <dbReference type="NCBI Taxonomy" id="7116"/>
    <lineage>
        <taxon>Eukaryota</taxon>
        <taxon>Metazoa</taxon>
        <taxon>Ecdysozoa</taxon>
        <taxon>Arthropoda</taxon>
        <taxon>Hexapoda</taxon>
        <taxon>Insecta</taxon>
        <taxon>Pterygota</taxon>
        <taxon>Neoptera</taxon>
        <taxon>Endopterygota</taxon>
        <taxon>Lepidoptera</taxon>
        <taxon>Glossata</taxon>
        <taxon>Ditrysia</taxon>
        <taxon>Papilionoidea</taxon>
        <taxon>Pieridae</taxon>
        <taxon>Pierinae</taxon>
        <taxon>Pieris</taxon>
    </lineage>
</organism>
<name>A0A9P0SLS1_PIEBR</name>
<dbReference type="Proteomes" id="UP001152562">
    <property type="component" value="Unassembled WGS sequence"/>
</dbReference>
<dbReference type="AlphaFoldDB" id="A0A9P0SLS1"/>
<keyword evidence="2" id="KW-1185">Reference proteome</keyword>
<evidence type="ECO:0000313" key="2">
    <source>
        <dbReference type="Proteomes" id="UP001152562"/>
    </source>
</evidence>
<dbReference type="EMBL" id="CALOZG010000001">
    <property type="protein sequence ID" value="CAH3894235.1"/>
    <property type="molecule type" value="Genomic_DNA"/>
</dbReference>
<sequence>MQRESKETLRDWQHLKVIQVMKGPSDHLHHRDGHFHWTLLVFITIYCNKRSAIKKSLEANYSRQILLYSCKLREYKTCRAGANEPLTTLHHKALALRDMLDQTT</sequence>
<reference evidence="1" key="1">
    <citation type="submission" date="2022-05" db="EMBL/GenBank/DDBJ databases">
        <authorList>
            <person name="Okamura Y."/>
        </authorList>
    </citation>
    <scope>NUCLEOTIDE SEQUENCE</scope>
</reference>
<protein>
    <submittedName>
        <fullName evidence="1">Uncharacterized protein</fullName>
    </submittedName>
</protein>